<dbReference type="Gene3D" id="3.40.50.720">
    <property type="entry name" value="NAD(P)-binding Rossmann-like Domain"/>
    <property type="match status" value="1"/>
</dbReference>
<dbReference type="SUPFAM" id="SSF51735">
    <property type="entry name" value="NAD(P)-binding Rossmann-fold domains"/>
    <property type="match status" value="1"/>
</dbReference>
<feature type="domain" description="NAD(P)-binding" evidence="1">
    <location>
        <begin position="9"/>
        <end position="162"/>
    </location>
</feature>
<dbReference type="AlphaFoldDB" id="A0A562TZ25"/>
<dbReference type="GO" id="GO:0004029">
    <property type="term" value="F:aldehyde dehydrogenase (NAD+) activity"/>
    <property type="evidence" value="ECO:0007669"/>
    <property type="project" value="TreeGrafter"/>
</dbReference>
<name>A0A562TZ25_9SPHI</name>
<evidence type="ECO:0000259" key="1">
    <source>
        <dbReference type="Pfam" id="PF13460"/>
    </source>
</evidence>
<evidence type="ECO:0000313" key="3">
    <source>
        <dbReference type="Proteomes" id="UP000317010"/>
    </source>
</evidence>
<dbReference type="PANTHER" id="PTHR48079">
    <property type="entry name" value="PROTEIN YEEZ"/>
    <property type="match status" value="1"/>
</dbReference>
<dbReference type="EMBL" id="VLLI01000009">
    <property type="protein sequence ID" value="TWI98030.1"/>
    <property type="molecule type" value="Genomic_DNA"/>
</dbReference>
<proteinExistence type="predicted"/>
<dbReference type="Proteomes" id="UP000317010">
    <property type="component" value="Unassembled WGS sequence"/>
</dbReference>
<protein>
    <submittedName>
        <fullName evidence="2">Nucleoside-diphosphate-sugar epimerase</fullName>
    </submittedName>
</protein>
<keyword evidence="3" id="KW-1185">Reference proteome</keyword>
<evidence type="ECO:0000313" key="2">
    <source>
        <dbReference type="EMBL" id="TWI98030.1"/>
    </source>
</evidence>
<dbReference type="InterPro" id="IPR051783">
    <property type="entry name" value="NAD(P)-dependent_oxidoreduct"/>
</dbReference>
<dbReference type="InterPro" id="IPR036291">
    <property type="entry name" value="NAD(P)-bd_dom_sf"/>
</dbReference>
<gene>
    <name evidence="2" type="ORF">JN11_03109</name>
</gene>
<dbReference type="GO" id="GO:0005737">
    <property type="term" value="C:cytoplasm"/>
    <property type="evidence" value="ECO:0007669"/>
    <property type="project" value="TreeGrafter"/>
</dbReference>
<organism evidence="2 3">
    <name type="scientific">Mucilaginibacter frigoritolerans</name>
    <dbReference type="NCBI Taxonomy" id="652788"/>
    <lineage>
        <taxon>Bacteria</taxon>
        <taxon>Pseudomonadati</taxon>
        <taxon>Bacteroidota</taxon>
        <taxon>Sphingobacteriia</taxon>
        <taxon>Sphingobacteriales</taxon>
        <taxon>Sphingobacteriaceae</taxon>
        <taxon>Mucilaginibacter</taxon>
    </lineage>
</organism>
<dbReference type="InterPro" id="IPR016040">
    <property type="entry name" value="NAD(P)-bd_dom"/>
</dbReference>
<dbReference type="RefSeq" id="WP_144913943.1">
    <property type="nucleotide sequence ID" value="NZ_VLLI01000009.1"/>
</dbReference>
<comment type="caution">
    <text evidence="2">The sequence shown here is derived from an EMBL/GenBank/DDBJ whole genome shotgun (WGS) entry which is preliminary data.</text>
</comment>
<dbReference type="PANTHER" id="PTHR48079:SF6">
    <property type="entry name" value="NAD(P)-BINDING DOMAIN-CONTAINING PROTEIN-RELATED"/>
    <property type="match status" value="1"/>
</dbReference>
<dbReference type="Pfam" id="PF13460">
    <property type="entry name" value="NAD_binding_10"/>
    <property type="match status" value="1"/>
</dbReference>
<reference evidence="2 3" key="1">
    <citation type="submission" date="2019-07" db="EMBL/GenBank/DDBJ databases">
        <title>Genomic Encyclopedia of Archaeal and Bacterial Type Strains, Phase II (KMG-II): from individual species to whole genera.</title>
        <authorList>
            <person name="Goeker M."/>
        </authorList>
    </citation>
    <scope>NUCLEOTIDE SEQUENCE [LARGE SCALE GENOMIC DNA]</scope>
    <source>
        <strain evidence="2 3">ATCC BAA-1854</strain>
    </source>
</reference>
<sequence length="270" mass="30042">MTVSILGCGWYGKALAKALMENGISVKGSTTSVENLENLSNNGIISYQIKFGSAFEVFNPAFFECDVLVISIIPKFRSGEGQDYHLKLKHIIEVISRYKIKKVIYISSTGVYGDRNNEVNELTDPEPDGESGLFLAEAEKLFQRENPFKTTIIRFAGLVGPGRHPGRFFAGKENIPNGKSLVNLIHLDDCIGITSAIIKQDAFGYLFNACSPDHPAKADFYIHAAQQGEFVLPQFIDELNGWKIVNSIFVPTILAYQFKVANWEDCDFNT</sequence>
<accession>A0A562TZ25</accession>
<dbReference type="OrthoDB" id="751203at2"/>